<dbReference type="Proteomes" id="UP001325680">
    <property type="component" value="Chromosome"/>
</dbReference>
<sequence length="90" mass="10720">MTNENNILIEECCKHYRIETSFVKTLNEYGLVELSYTNESYFIHSDQLSLLEKYMHLHYDLDINMEGIEAISHLLEKIERLQLELRVLKG</sequence>
<evidence type="ECO:0000313" key="1">
    <source>
        <dbReference type="EMBL" id="WQD38354.1"/>
    </source>
</evidence>
<keyword evidence="2" id="KW-1185">Reference proteome</keyword>
<protein>
    <submittedName>
        <fullName evidence="1">Chaperone modulator CbpM</fullName>
    </submittedName>
</protein>
<dbReference type="EMBL" id="CP139960">
    <property type="protein sequence ID" value="WQD38354.1"/>
    <property type="molecule type" value="Genomic_DNA"/>
</dbReference>
<organism evidence="1 2">
    <name type="scientific">Niabella yanshanensis</name>
    <dbReference type="NCBI Taxonomy" id="577386"/>
    <lineage>
        <taxon>Bacteria</taxon>
        <taxon>Pseudomonadati</taxon>
        <taxon>Bacteroidota</taxon>
        <taxon>Chitinophagia</taxon>
        <taxon>Chitinophagales</taxon>
        <taxon>Chitinophagaceae</taxon>
        <taxon>Niabella</taxon>
    </lineage>
</organism>
<proteinExistence type="predicted"/>
<dbReference type="Gene3D" id="1.10.1660.10">
    <property type="match status" value="1"/>
</dbReference>
<evidence type="ECO:0000313" key="2">
    <source>
        <dbReference type="Proteomes" id="UP001325680"/>
    </source>
</evidence>
<accession>A0ABZ0W745</accession>
<name>A0ABZ0W745_9BACT</name>
<dbReference type="Pfam" id="PF13591">
    <property type="entry name" value="MerR_2"/>
    <property type="match status" value="1"/>
</dbReference>
<gene>
    <name evidence="1" type="ORF">U0035_22020</name>
</gene>
<reference evidence="1 2" key="1">
    <citation type="submission" date="2023-12" db="EMBL/GenBank/DDBJ databases">
        <title>Genome sequencing and assembly of bacterial species from a model synthetic community.</title>
        <authorList>
            <person name="Hogle S.L."/>
        </authorList>
    </citation>
    <scope>NUCLEOTIDE SEQUENCE [LARGE SCALE GENOMIC DNA]</scope>
    <source>
        <strain evidence="1 2">HAMBI_3031</strain>
    </source>
</reference>
<dbReference type="RefSeq" id="WP_114791117.1">
    <property type="nucleotide sequence ID" value="NZ_CP139960.1"/>
</dbReference>